<gene>
    <name evidence="2" type="ORF">SAMN05660209_02518</name>
</gene>
<sequence>MIDTGVDDVTRRWTRRLAAGLAAGAVALSACSERQEANDTLPGAEASPSASEPALPPLGPPDLPMPAEARTQDAAGAEAFVRYYIDLINRTSTVMDAAPLREFSDGCVECDRIATDYDSDAAAGYRYEGGKLRVRQVGEPLISDSTIAELAFRFDLAPLAVVDASGASVADLTFPGSQDSLGSAALRWDAASNSWRATQLDL</sequence>
<feature type="region of interest" description="Disordered" evidence="1">
    <location>
        <begin position="36"/>
        <end position="71"/>
    </location>
</feature>
<name>A0A1H3ITE6_9ACTN</name>
<proteinExistence type="predicted"/>
<dbReference type="AlphaFoldDB" id="A0A1H3ITE6"/>
<evidence type="ECO:0000313" key="2">
    <source>
        <dbReference type="EMBL" id="SDY30971.1"/>
    </source>
</evidence>
<feature type="compositionally biased region" description="Low complexity" evidence="1">
    <location>
        <begin position="42"/>
        <end position="53"/>
    </location>
</feature>
<reference evidence="3" key="1">
    <citation type="submission" date="2016-10" db="EMBL/GenBank/DDBJ databases">
        <authorList>
            <person name="Varghese N."/>
            <person name="Submissions S."/>
        </authorList>
    </citation>
    <scope>NUCLEOTIDE SEQUENCE [LARGE SCALE GENOMIC DNA]</scope>
    <source>
        <strain evidence="3">DSM 45422</strain>
    </source>
</reference>
<protein>
    <recommendedName>
        <fullName evidence="4">Lipoprotein</fullName>
    </recommendedName>
</protein>
<dbReference type="RefSeq" id="WP_091156375.1">
    <property type="nucleotide sequence ID" value="NZ_FNOT01000006.1"/>
</dbReference>
<evidence type="ECO:0008006" key="4">
    <source>
        <dbReference type="Google" id="ProtNLM"/>
    </source>
</evidence>
<evidence type="ECO:0000313" key="3">
    <source>
        <dbReference type="Proteomes" id="UP000198921"/>
    </source>
</evidence>
<dbReference type="EMBL" id="FNOT01000006">
    <property type="protein sequence ID" value="SDY30971.1"/>
    <property type="molecule type" value="Genomic_DNA"/>
</dbReference>
<keyword evidence="3" id="KW-1185">Reference proteome</keyword>
<evidence type="ECO:0000256" key="1">
    <source>
        <dbReference type="SAM" id="MobiDB-lite"/>
    </source>
</evidence>
<organism evidence="2 3">
    <name type="scientific">Geodermatophilus africanus</name>
    <dbReference type="NCBI Taxonomy" id="1137993"/>
    <lineage>
        <taxon>Bacteria</taxon>
        <taxon>Bacillati</taxon>
        <taxon>Actinomycetota</taxon>
        <taxon>Actinomycetes</taxon>
        <taxon>Geodermatophilales</taxon>
        <taxon>Geodermatophilaceae</taxon>
        <taxon>Geodermatophilus</taxon>
    </lineage>
</organism>
<accession>A0A1H3ITE6</accession>
<dbReference type="OrthoDB" id="3748111at2"/>
<feature type="compositionally biased region" description="Pro residues" evidence="1">
    <location>
        <begin position="54"/>
        <end position="64"/>
    </location>
</feature>
<dbReference type="STRING" id="1137993.SAMN05660209_02518"/>
<dbReference type="Proteomes" id="UP000198921">
    <property type="component" value="Unassembled WGS sequence"/>
</dbReference>